<protein>
    <recommendedName>
        <fullName evidence="3">Antitoxin VbhA domain-containing protein</fullName>
    </recommendedName>
</protein>
<evidence type="ECO:0000313" key="1">
    <source>
        <dbReference type="EMBL" id="MBJ6126896.1"/>
    </source>
</evidence>
<proteinExistence type="predicted"/>
<reference evidence="2" key="1">
    <citation type="submission" date="2020-12" db="EMBL/GenBank/DDBJ databases">
        <title>Hymenobacter sp.</title>
        <authorList>
            <person name="Kim M.K."/>
        </authorList>
    </citation>
    <scope>NUCLEOTIDE SEQUENCE [LARGE SCALE GENOMIC DNA]</scope>
    <source>
        <strain evidence="2">BT325</strain>
    </source>
</reference>
<accession>A0ABS0Y3L1</accession>
<dbReference type="Proteomes" id="UP000620670">
    <property type="component" value="Unassembled WGS sequence"/>
</dbReference>
<dbReference type="Gene3D" id="1.10.8.1050">
    <property type="entry name" value="Antitoxin VbhA-like"/>
    <property type="match status" value="1"/>
</dbReference>
<name>A0ABS0Y3L1_9HYPH</name>
<dbReference type="InterPro" id="IPR033788">
    <property type="entry name" value="VbhA-like"/>
</dbReference>
<comment type="caution">
    <text evidence="1">The sequence shown here is derived from an EMBL/GenBank/DDBJ whole genome shotgun (WGS) entry which is preliminary data.</text>
</comment>
<dbReference type="InterPro" id="IPR043038">
    <property type="entry name" value="VbhA_sf"/>
</dbReference>
<evidence type="ECO:0008006" key="3">
    <source>
        <dbReference type="Google" id="ProtNLM"/>
    </source>
</evidence>
<gene>
    <name evidence="1" type="ORF">JAO75_15925</name>
</gene>
<sequence length="212" mass="23676">MSAQDPDQPNEGGYSAEAISVLEGLERRRPWSLLATGEAAKALTPSVTKDIERIFELFPSIPFLTLHTAEGEGMVTRDYPSGYTQRVNAFLANIFEQNSEIIGITFPARDGHPAHTATRIDPFWSPDYKARAEKVRDCVAAILTERANSSQISVEEMKHRRKIVEQAQHNNLLAGITRDQATDPIFEAYIHGDIEATDIGRILERLSDLDKE</sequence>
<dbReference type="RefSeq" id="WP_199050117.1">
    <property type="nucleotide sequence ID" value="NZ_JAELXT010000017.1"/>
</dbReference>
<organism evidence="1 2">
    <name type="scientific">Microvirga splendida</name>
    <dbReference type="NCBI Taxonomy" id="2795727"/>
    <lineage>
        <taxon>Bacteria</taxon>
        <taxon>Pseudomonadati</taxon>
        <taxon>Pseudomonadota</taxon>
        <taxon>Alphaproteobacteria</taxon>
        <taxon>Hyphomicrobiales</taxon>
        <taxon>Methylobacteriaceae</taxon>
        <taxon>Microvirga</taxon>
    </lineage>
</organism>
<dbReference type="CDD" id="cd11586">
    <property type="entry name" value="VbhA_like"/>
    <property type="match status" value="1"/>
</dbReference>
<keyword evidence="2" id="KW-1185">Reference proteome</keyword>
<evidence type="ECO:0000313" key="2">
    <source>
        <dbReference type="Proteomes" id="UP000620670"/>
    </source>
</evidence>
<dbReference type="EMBL" id="JAELXT010000017">
    <property type="protein sequence ID" value="MBJ6126896.1"/>
    <property type="molecule type" value="Genomic_DNA"/>
</dbReference>